<evidence type="ECO:0000256" key="4">
    <source>
        <dbReference type="SAM" id="MobiDB-lite"/>
    </source>
</evidence>
<comment type="similarity">
    <text evidence="1 3">Belongs to the UPP synthase family.</text>
</comment>
<feature type="active site" evidence="3">
    <location>
        <position position="82"/>
    </location>
</feature>
<evidence type="ECO:0000256" key="3">
    <source>
        <dbReference type="HAMAP-Rule" id="MF_01139"/>
    </source>
</evidence>
<reference evidence="6 9" key="1">
    <citation type="submission" date="2015-03" db="EMBL/GenBank/DDBJ databases">
        <authorList>
            <person name="Murphy D."/>
        </authorList>
    </citation>
    <scope>NUCLEOTIDE SEQUENCE [LARGE SCALE GENOMIC DNA]</scope>
    <source>
        <strain evidence="6 9">PAP088</strain>
    </source>
</reference>
<keyword evidence="3" id="KW-0479">Metal-binding</keyword>
<dbReference type="GO" id="GO:0016094">
    <property type="term" value="P:polyprenol biosynthetic process"/>
    <property type="evidence" value="ECO:0007669"/>
    <property type="project" value="TreeGrafter"/>
</dbReference>
<dbReference type="GO" id="GO:0008834">
    <property type="term" value="F:ditrans,polycis-undecaprenyl-diphosphate synthase [(2E,6E)-farnesyl-diphosphate specific] activity"/>
    <property type="evidence" value="ECO:0007669"/>
    <property type="project" value="TreeGrafter"/>
</dbReference>
<dbReference type="SUPFAM" id="SSF64005">
    <property type="entry name" value="Undecaprenyl diphosphate synthase"/>
    <property type="match status" value="1"/>
</dbReference>
<dbReference type="GO" id="GO:0005886">
    <property type="term" value="C:plasma membrane"/>
    <property type="evidence" value="ECO:0007669"/>
    <property type="project" value="TreeGrafter"/>
</dbReference>
<gene>
    <name evidence="6" type="primary">uppS</name>
    <name evidence="7" type="ORF">D2E76_10240</name>
    <name evidence="5" type="ORF">ERS075527_00453</name>
    <name evidence="6" type="ORF">ERS075579_02206</name>
</gene>
<dbReference type="InterPro" id="IPR001441">
    <property type="entry name" value="UPP_synth-like"/>
</dbReference>
<dbReference type="GO" id="GO:0033850">
    <property type="term" value="F:Z-farnesyl diphosphate synthase activity"/>
    <property type="evidence" value="ECO:0007669"/>
    <property type="project" value="TreeGrafter"/>
</dbReference>
<dbReference type="PANTHER" id="PTHR10291:SF0">
    <property type="entry name" value="DEHYDRODOLICHYL DIPHOSPHATE SYNTHASE 2"/>
    <property type="match status" value="1"/>
</dbReference>
<dbReference type="Pfam" id="PF01255">
    <property type="entry name" value="Prenyltransf"/>
    <property type="match status" value="1"/>
</dbReference>
<dbReference type="Gene3D" id="3.40.1180.10">
    <property type="entry name" value="Decaprenyl diphosphate synthase-like"/>
    <property type="match status" value="1"/>
</dbReference>
<feature type="binding site" evidence="3">
    <location>
        <begin position="127"/>
        <end position="129"/>
    </location>
    <ligand>
        <name>substrate</name>
    </ligand>
</feature>
<dbReference type="EMBL" id="QXBN01000006">
    <property type="protein sequence ID" value="RIT40169.1"/>
    <property type="molecule type" value="Genomic_DNA"/>
</dbReference>
<comment type="cofactor">
    <cofactor evidence="3">
        <name>Mg(2+)</name>
        <dbReference type="ChEBI" id="CHEBI:18420"/>
    </cofactor>
    <text evidence="3">Binds 2 magnesium ions per subunit.</text>
</comment>
<name>A0A0U1BLT2_9MYCO</name>
<evidence type="ECO:0000256" key="1">
    <source>
        <dbReference type="ARBA" id="ARBA00005432"/>
    </source>
</evidence>
<dbReference type="GO" id="GO:0000287">
    <property type="term" value="F:magnesium ion binding"/>
    <property type="evidence" value="ECO:0007669"/>
    <property type="project" value="UniProtKB-UniRule"/>
</dbReference>
<evidence type="ECO:0000313" key="10">
    <source>
        <dbReference type="Proteomes" id="UP000284557"/>
    </source>
</evidence>
<feature type="binding site" evidence="3">
    <location>
        <begin position="83"/>
        <end position="86"/>
    </location>
    <ligand>
        <name>substrate</name>
    </ligand>
</feature>
<feature type="binding site" evidence="3">
    <location>
        <position position="133"/>
    </location>
    <ligand>
        <name>substrate</name>
    </ligand>
</feature>
<dbReference type="OMA" id="FDRRDLW"/>
<dbReference type="PANTHER" id="PTHR10291">
    <property type="entry name" value="DEHYDRODOLICHYL DIPHOSPHATE SYNTHASE FAMILY MEMBER"/>
    <property type="match status" value="1"/>
</dbReference>
<feature type="binding site" evidence="3">
    <location>
        <position position="250"/>
    </location>
    <ligand>
        <name>substrate</name>
    </ligand>
</feature>
<proteinExistence type="inferred from homology"/>
<protein>
    <recommendedName>
        <fullName evidence="3">Isoprenyl transferase</fullName>
        <ecNumber evidence="3">2.5.1.-</ecNumber>
    </recommendedName>
</protein>
<dbReference type="GeneID" id="93378627"/>
<feature type="binding site" evidence="3">
    <location>
        <position position="82"/>
    </location>
    <ligand>
        <name>Mg(2+)</name>
        <dbReference type="ChEBI" id="CHEBI:18420"/>
    </ligand>
</feature>
<keyword evidence="3" id="KW-0460">Magnesium</keyword>
<feature type="binding site" evidence="3">
    <location>
        <position position="269"/>
    </location>
    <ligand>
        <name>Mg(2+)</name>
        <dbReference type="ChEBI" id="CHEBI:18420"/>
    </ligand>
</feature>
<reference evidence="7 10" key="3">
    <citation type="submission" date="2018-08" db="EMBL/GenBank/DDBJ databases">
        <title>Linezolid Resistance in Mycobacterium abscessus: MIC Distribution and Comprehensive Investigation of Resistance Mechanisms.</title>
        <authorList>
            <person name="Ye M."/>
            <person name="Xu L."/>
            <person name="Zou Y."/>
            <person name="Li B."/>
            <person name="Guo Q."/>
            <person name="Zhang Y."/>
            <person name="Zhan M."/>
            <person name="Xu B."/>
            <person name="Yu F."/>
            <person name="Zhang Z."/>
            <person name="Chu H."/>
        </authorList>
    </citation>
    <scope>NUCLEOTIDE SEQUENCE [LARGE SCALE GENOMIC DNA]</scope>
    <source>
        <strain evidence="7 10">G143</strain>
    </source>
</reference>
<evidence type="ECO:0000313" key="7">
    <source>
        <dbReference type="EMBL" id="RIT40169.1"/>
    </source>
</evidence>
<feature type="binding site" evidence="3">
    <location>
        <position position="95"/>
    </location>
    <ligand>
        <name>substrate</name>
    </ligand>
</feature>
<comment type="subunit">
    <text evidence="3">Homodimer.</text>
</comment>
<reference evidence="5 8" key="2">
    <citation type="submission" date="2015-03" db="EMBL/GenBank/DDBJ databases">
        <authorList>
            <consortium name="Pathogen Informatics"/>
            <person name="Murphy D."/>
        </authorList>
    </citation>
    <scope>NUCLEOTIDE SEQUENCE [LARGE SCALE GENOMIC DNA]</scope>
    <source>
        <strain evidence="5 8">PAP036</strain>
    </source>
</reference>
<dbReference type="InterPro" id="IPR036424">
    <property type="entry name" value="UPP_synth-like_sf"/>
</dbReference>
<dbReference type="AlphaFoldDB" id="A0A0U1BLT2"/>
<dbReference type="PATRIC" id="fig|36809.5.peg.1721"/>
<comment type="function">
    <text evidence="3">Catalyzes the condensation of isopentenyl diphosphate (IPP) with allylic pyrophosphates generating different type of terpenoids.</text>
</comment>
<dbReference type="CDD" id="cd00475">
    <property type="entry name" value="Cis_IPPS"/>
    <property type="match status" value="1"/>
</dbReference>
<dbReference type="PROSITE" id="PS01066">
    <property type="entry name" value="UPP_SYNTHASE"/>
    <property type="match status" value="1"/>
</dbReference>
<feature type="binding site" evidence="3">
    <location>
        <position position="131"/>
    </location>
    <ligand>
        <name>substrate</name>
    </ligand>
</feature>
<dbReference type="Proteomes" id="UP000038487">
    <property type="component" value="Unassembled WGS sequence"/>
</dbReference>
<dbReference type="NCBIfam" id="TIGR00055">
    <property type="entry name" value="uppS"/>
    <property type="match status" value="1"/>
</dbReference>
<dbReference type="HAMAP" id="MF_01139">
    <property type="entry name" value="ISPT"/>
    <property type="match status" value="1"/>
</dbReference>
<dbReference type="GO" id="GO:0005829">
    <property type="term" value="C:cytosol"/>
    <property type="evidence" value="ECO:0007669"/>
    <property type="project" value="TreeGrafter"/>
</dbReference>
<organism evidence="6 9">
    <name type="scientific">Mycobacteroides abscessus</name>
    <dbReference type="NCBI Taxonomy" id="36809"/>
    <lineage>
        <taxon>Bacteria</taxon>
        <taxon>Bacillati</taxon>
        <taxon>Actinomycetota</taxon>
        <taxon>Actinomycetes</taxon>
        <taxon>Mycobacteriales</taxon>
        <taxon>Mycobacteriaceae</taxon>
        <taxon>Mycobacteroides</taxon>
    </lineage>
</organism>
<dbReference type="EMBL" id="CSUW01000001">
    <property type="protein sequence ID" value="CPT01768.1"/>
    <property type="molecule type" value="Genomic_DNA"/>
</dbReference>
<dbReference type="InterPro" id="IPR018520">
    <property type="entry name" value="UPP_synth-like_CS"/>
</dbReference>
<dbReference type="NCBIfam" id="NF011404">
    <property type="entry name" value="PRK14829.1"/>
    <property type="match status" value="1"/>
</dbReference>
<dbReference type="EMBL" id="CSWP01000004">
    <property type="protein sequence ID" value="CPV50853.1"/>
    <property type="molecule type" value="Genomic_DNA"/>
</dbReference>
<feature type="binding site" evidence="3">
    <location>
        <position position="87"/>
    </location>
    <ligand>
        <name>substrate</name>
    </ligand>
</feature>
<feature type="region of interest" description="Disordered" evidence="4">
    <location>
        <begin position="1"/>
        <end position="20"/>
    </location>
</feature>
<keyword evidence="2 3" id="KW-0808">Transferase</keyword>
<evidence type="ECO:0000313" key="8">
    <source>
        <dbReference type="Proteomes" id="UP000038487"/>
    </source>
</evidence>
<dbReference type="EC" id="2.5.1.-" evidence="3"/>
<evidence type="ECO:0000256" key="2">
    <source>
        <dbReference type="ARBA" id="ARBA00022679"/>
    </source>
</evidence>
<dbReference type="Proteomes" id="UP000284557">
    <property type="component" value="Unassembled WGS sequence"/>
</dbReference>
<feature type="active site" description="Proton acceptor" evidence="3">
    <location>
        <position position="130"/>
    </location>
</feature>
<accession>A0A0U1BLT2</accession>
<feature type="binding site" evidence="3">
    <location>
        <position position="99"/>
    </location>
    <ligand>
        <name>substrate</name>
    </ligand>
</feature>
<evidence type="ECO:0000313" key="6">
    <source>
        <dbReference type="EMBL" id="CPV50853.1"/>
    </source>
</evidence>
<dbReference type="Proteomes" id="UP000045782">
    <property type="component" value="Unassembled WGS sequence"/>
</dbReference>
<feature type="binding site" evidence="3">
    <location>
        <begin position="256"/>
        <end position="258"/>
    </location>
    <ligand>
        <name>substrate</name>
    </ligand>
</feature>
<evidence type="ECO:0000313" key="5">
    <source>
        <dbReference type="EMBL" id="CPT01768.1"/>
    </source>
</evidence>
<evidence type="ECO:0000313" key="9">
    <source>
        <dbReference type="Proteomes" id="UP000045782"/>
    </source>
</evidence>
<sequence>MVKSSQPDPQQDKYYTDWADVPQGYNPTFPDKTVFPAVFPKLLPGVGPGGTRPHPAPKHPSGAVPPAIPKELIPRHVAVVMDGNGRWARARGLPRTEGHKMGEATMMDMVCGAIEMGIPWLTTYAFSTENWRRPADEVRFLMGFNRDVVKRRRHDLNNMGVRFRWAGQKTRLWSSVYKELEITEELTKNNSTLTLTTCINYGGRAEIAEATRRIARLVESGQLKPDRITEETIAKYLDEPDMPDVDLFLRPSGEFRSSNFMMWQSAYAEFVFQEKMYPDFDRRDLWAACLEYAQRDRRFGSA</sequence>
<dbReference type="RefSeq" id="WP_005067194.1">
    <property type="nucleotide sequence ID" value="NZ_AP022621.1"/>
</dbReference>
<dbReference type="GO" id="GO:0030145">
    <property type="term" value="F:manganese ion binding"/>
    <property type="evidence" value="ECO:0007669"/>
    <property type="project" value="TreeGrafter"/>
</dbReference>